<comment type="function">
    <text evidence="2 7">Catalyzes the epimerization of the C3' and C5'positions of dTDP-6-deoxy-D-xylo-4-hexulose, forming dTDP-6-deoxy-L-lyxo-4-hexulose.</text>
</comment>
<dbReference type="GO" id="GO:0005829">
    <property type="term" value="C:cytosol"/>
    <property type="evidence" value="ECO:0007669"/>
    <property type="project" value="TreeGrafter"/>
</dbReference>
<dbReference type="NCBIfam" id="TIGR01221">
    <property type="entry name" value="rmlC"/>
    <property type="match status" value="1"/>
</dbReference>
<accession>A0A1H3Y6W3</accession>
<protein>
    <recommendedName>
        <fullName evidence="4 7">dTDP-4-dehydrorhamnose 3,5-epimerase</fullName>
        <ecNumber evidence="3 7">5.1.3.13</ecNumber>
    </recommendedName>
    <alternativeName>
        <fullName evidence="7">Thymidine diphospho-4-keto-rhamnose 3,5-epimerase</fullName>
    </alternativeName>
</protein>
<evidence type="ECO:0000313" key="9">
    <source>
        <dbReference type="Proteomes" id="UP000183253"/>
    </source>
</evidence>
<evidence type="ECO:0000313" key="8">
    <source>
        <dbReference type="EMBL" id="SEA07419.1"/>
    </source>
</evidence>
<dbReference type="Proteomes" id="UP000183253">
    <property type="component" value="Unassembled WGS sequence"/>
</dbReference>
<dbReference type="GO" id="GO:0019305">
    <property type="term" value="P:dTDP-rhamnose biosynthetic process"/>
    <property type="evidence" value="ECO:0007669"/>
    <property type="project" value="UniProtKB-UniRule"/>
</dbReference>
<sequence>MKIYRTDIEGVLILEPDLFGDARGYFFESFSRQRFEEAAGAVDFVQDNESKSRYGVVRGLHFQRGEAAQAKLVRVVSGTVLDVAVDIRRGSPTFGRHVAAELSGENHRQLFIPRGFAHGFAVLSDEAVFQYKCDNYYAPASEDGIAWDDPALGIDWRLPADAVVLSEKDRRRPTLAEAGKLFEYRKP</sequence>
<dbReference type="GO" id="GO:0000271">
    <property type="term" value="P:polysaccharide biosynthetic process"/>
    <property type="evidence" value="ECO:0007669"/>
    <property type="project" value="TreeGrafter"/>
</dbReference>
<name>A0A1H3Y6W3_9BACT</name>
<gene>
    <name evidence="8" type="ORF">SAMN05444145_101464</name>
</gene>
<dbReference type="EC" id="5.1.3.13" evidence="3 7"/>
<dbReference type="Gene3D" id="2.60.120.10">
    <property type="entry name" value="Jelly Rolls"/>
    <property type="match status" value="1"/>
</dbReference>
<evidence type="ECO:0000256" key="4">
    <source>
        <dbReference type="ARBA" id="ARBA00019595"/>
    </source>
</evidence>
<comment type="similarity">
    <text evidence="7">Belongs to the dTDP-4-dehydrorhamnose 3,5-epimerase family.</text>
</comment>
<dbReference type="AlphaFoldDB" id="A0A1H3Y6W3"/>
<dbReference type="InterPro" id="IPR000888">
    <property type="entry name" value="RmlC-like"/>
</dbReference>
<evidence type="ECO:0000256" key="7">
    <source>
        <dbReference type="RuleBase" id="RU364069"/>
    </source>
</evidence>
<evidence type="ECO:0000256" key="2">
    <source>
        <dbReference type="ARBA" id="ARBA00001997"/>
    </source>
</evidence>
<dbReference type="PANTHER" id="PTHR21047">
    <property type="entry name" value="DTDP-6-DEOXY-D-GLUCOSE-3,5 EPIMERASE"/>
    <property type="match status" value="1"/>
</dbReference>
<comment type="catalytic activity">
    <reaction evidence="1 7">
        <text>dTDP-4-dehydro-6-deoxy-alpha-D-glucose = dTDP-4-dehydro-beta-L-rhamnose</text>
        <dbReference type="Rhea" id="RHEA:16969"/>
        <dbReference type="ChEBI" id="CHEBI:57649"/>
        <dbReference type="ChEBI" id="CHEBI:62830"/>
        <dbReference type="EC" id="5.1.3.13"/>
    </reaction>
</comment>
<evidence type="ECO:0000256" key="1">
    <source>
        <dbReference type="ARBA" id="ARBA00001298"/>
    </source>
</evidence>
<dbReference type="InterPro" id="IPR011051">
    <property type="entry name" value="RmlC_Cupin_sf"/>
</dbReference>
<evidence type="ECO:0000256" key="6">
    <source>
        <dbReference type="PIRSR" id="PIRSR600888-3"/>
    </source>
</evidence>
<comment type="pathway">
    <text evidence="7">Carbohydrate biosynthesis; dTDP-L-rhamnose biosynthesis.</text>
</comment>
<dbReference type="Pfam" id="PF00908">
    <property type="entry name" value="dTDP_sugar_isom"/>
    <property type="match status" value="1"/>
</dbReference>
<organism evidence="8 9">
    <name type="scientific">Alistipes timonensis JC136</name>
    <dbReference type="NCBI Taxonomy" id="1033731"/>
    <lineage>
        <taxon>Bacteria</taxon>
        <taxon>Pseudomonadati</taxon>
        <taxon>Bacteroidota</taxon>
        <taxon>Bacteroidia</taxon>
        <taxon>Bacteroidales</taxon>
        <taxon>Rikenellaceae</taxon>
        <taxon>Alistipes</taxon>
    </lineage>
</organism>
<dbReference type="SUPFAM" id="SSF51182">
    <property type="entry name" value="RmlC-like cupins"/>
    <property type="match status" value="1"/>
</dbReference>
<feature type="active site" description="Proton donor" evidence="5">
    <location>
        <position position="131"/>
    </location>
</feature>
<dbReference type="OrthoDB" id="9800680at2"/>
<dbReference type="EMBL" id="FNRI01000001">
    <property type="protein sequence ID" value="SEA07419.1"/>
    <property type="molecule type" value="Genomic_DNA"/>
</dbReference>
<dbReference type="CDD" id="cd00438">
    <property type="entry name" value="cupin_RmlC"/>
    <property type="match status" value="1"/>
</dbReference>
<dbReference type="GO" id="GO:0008830">
    <property type="term" value="F:dTDP-4-dehydrorhamnose 3,5-epimerase activity"/>
    <property type="evidence" value="ECO:0007669"/>
    <property type="project" value="UniProtKB-UniRule"/>
</dbReference>
<dbReference type="RefSeq" id="WP_010259961.1">
    <property type="nucleotide sequence ID" value="NZ_CAEG01000004.1"/>
</dbReference>
<reference evidence="8 9" key="1">
    <citation type="submission" date="2016-10" db="EMBL/GenBank/DDBJ databases">
        <authorList>
            <person name="de Groot N.N."/>
        </authorList>
    </citation>
    <scope>NUCLEOTIDE SEQUENCE [LARGE SCALE GENOMIC DNA]</scope>
    <source>
        <strain evidence="8 9">DSM 25383</strain>
    </source>
</reference>
<feature type="site" description="Participates in a stacking interaction with the thymidine ring of dTDP-4-oxo-6-deoxyglucose" evidence="6">
    <location>
        <position position="137"/>
    </location>
</feature>
<evidence type="ECO:0000256" key="5">
    <source>
        <dbReference type="PIRSR" id="PIRSR600888-1"/>
    </source>
</evidence>
<keyword evidence="9" id="KW-1185">Reference proteome</keyword>
<feature type="active site" description="Proton acceptor" evidence="5">
    <location>
        <position position="61"/>
    </location>
</feature>
<comment type="subunit">
    <text evidence="7">Homodimer.</text>
</comment>
<dbReference type="UniPathway" id="UPA00124"/>
<dbReference type="PANTHER" id="PTHR21047:SF2">
    <property type="entry name" value="THYMIDINE DIPHOSPHO-4-KETO-RHAMNOSE 3,5-EPIMERASE"/>
    <property type="match status" value="1"/>
</dbReference>
<dbReference type="InterPro" id="IPR014710">
    <property type="entry name" value="RmlC-like_jellyroll"/>
</dbReference>
<dbReference type="STRING" id="1033731.SAMN05444145_101464"/>
<proteinExistence type="inferred from homology"/>
<evidence type="ECO:0000256" key="3">
    <source>
        <dbReference type="ARBA" id="ARBA00012098"/>
    </source>
</evidence>
<keyword evidence="7" id="KW-0413">Isomerase</keyword>